<dbReference type="Proteomes" id="UP001054811">
    <property type="component" value="Chromosome"/>
</dbReference>
<evidence type="ECO:0000256" key="1">
    <source>
        <dbReference type="SAM" id="MobiDB-lite"/>
    </source>
</evidence>
<dbReference type="InterPro" id="IPR041017">
    <property type="entry name" value="Thioredoxin_10"/>
</dbReference>
<dbReference type="EMBL" id="CP091139">
    <property type="protein sequence ID" value="UUT36501.1"/>
    <property type="molecule type" value="Genomic_DNA"/>
</dbReference>
<gene>
    <name evidence="3" type="ORF">L2X98_19915</name>
</gene>
<accession>A0ABY5NMS7</accession>
<keyword evidence="4" id="KW-1185">Reference proteome</keyword>
<feature type="compositionally biased region" description="Basic and acidic residues" evidence="1">
    <location>
        <begin position="18"/>
        <end position="29"/>
    </location>
</feature>
<reference evidence="3" key="1">
    <citation type="submission" date="2022-01" db="EMBL/GenBank/DDBJ databases">
        <title>Microbacterium eymi and Microbacterium rhizovicinus sp. nov., isolated from the rhizospheric soil of Elymus tsukushiensis, a plant native to the Dokdo Islands, Republic of Korea.</title>
        <authorList>
            <person name="Hwang Y.J."/>
        </authorList>
    </citation>
    <scope>NUCLEOTIDE SEQUENCE</scope>
    <source>
        <strain evidence="3">KUDC0405</strain>
    </source>
</reference>
<dbReference type="Pfam" id="PF17991">
    <property type="entry name" value="Thioredoxin_10"/>
    <property type="match status" value="1"/>
</dbReference>
<feature type="region of interest" description="Disordered" evidence="1">
    <location>
        <begin position="1"/>
        <end position="29"/>
    </location>
</feature>
<proteinExistence type="predicted"/>
<name>A0ABY5NMS7_9MICO</name>
<evidence type="ECO:0000313" key="4">
    <source>
        <dbReference type="Proteomes" id="UP001054811"/>
    </source>
</evidence>
<protein>
    <recommendedName>
        <fullName evidence="2">DipZ thioredoxin-like C-terminal domain-containing protein</fullName>
    </recommendedName>
</protein>
<sequence length="155" mass="16646">MPDRREPRSDASCTHGGRRPDSESRIHHARDVPRVLQQRNFAGSAYPDGASTFHLPGTQPADTFALDGSWTIGSQSATPTEGTGRMRLRYHAGTVRMVLGGTGTVKVRQDGGSWRDVDVSGVPRSYAVVTAGDRSDATLEVQVPAGVDVYSFTFG</sequence>
<evidence type="ECO:0000313" key="3">
    <source>
        <dbReference type="EMBL" id="UUT36501.1"/>
    </source>
</evidence>
<dbReference type="Gene3D" id="2.60.120.260">
    <property type="entry name" value="Galactose-binding domain-like"/>
    <property type="match status" value="1"/>
</dbReference>
<feature type="domain" description="DipZ thioredoxin-like C-terminal" evidence="2">
    <location>
        <begin position="37"/>
        <end position="155"/>
    </location>
</feature>
<organism evidence="3 4">
    <name type="scientific">Microbacterium elymi</name>
    <dbReference type="NCBI Taxonomy" id="2909587"/>
    <lineage>
        <taxon>Bacteria</taxon>
        <taxon>Bacillati</taxon>
        <taxon>Actinomycetota</taxon>
        <taxon>Actinomycetes</taxon>
        <taxon>Micrococcales</taxon>
        <taxon>Microbacteriaceae</taxon>
        <taxon>Microbacterium</taxon>
    </lineage>
</organism>
<dbReference type="RefSeq" id="WP_259613158.1">
    <property type="nucleotide sequence ID" value="NZ_CP091139.2"/>
</dbReference>
<evidence type="ECO:0000259" key="2">
    <source>
        <dbReference type="Pfam" id="PF17991"/>
    </source>
</evidence>